<protein>
    <submittedName>
        <fullName evidence="3">UDP-N-acetylenolpyruvoylglucosamine reductase</fullName>
        <ecNumber evidence="3">1.3.1.98</ecNumber>
    </submittedName>
</protein>
<dbReference type="InterPro" id="IPR016167">
    <property type="entry name" value="FAD-bd_PCMH_sub1"/>
</dbReference>
<evidence type="ECO:0000313" key="4">
    <source>
        <dbReference type="Proteomes" id="UP000050509"/>
    </source>
</evidence>
<dbReference type="InterPro" id="IPR036318">
    <property type="entry name" value="FAD-bd_PCMH-like_sf"/>
</dbReference>
<dbReference type="Gene3D" id="3.30.43.10">
    <property type="entry name" value="Uridine Diphospho-n-acetylenolpyruvylglucosamine Reductase, domain 2"/>
    <property type="match status" value="1"/>
</dbReference>
<evidence type="ECO:0000313" key="3">
    <source>
        <dbReference type="EMBL" id="KPV50339.1"/>
    </source>
</evidence>
<dbReference type="PANTHER" id="PTHR21071:SF4">
    <property type="entry name" value="UDP-N-ACETYLENOLPYRUVOYLGLUCOSAMINE REDUCTASE"/>
    <property type="match status" value="1"/>
</dbReference>
<keyword evidence="4" id="KW-1185">Reference proteome</keyword>
<organism evidence="3 4">
    <name type="scientific">Kouleothrix aurantiaca</name>
    <dbReference type="NCBI Taxonomy" id="186479"/>
    <lineage>
        <taxon>Bacteria</taxon>
        <taxon>Bacillati</taxon>
        <taxon>Chloroflexota</taxon>
        <taxon>Chloroflexia</taxon>
        <taxon>Chloroflexales</taxon>
        <taxon>Roseiflexineae</taxon>
        <taxon>Roseiflexaceae</taxon>
        <taxon>Kouleothrix</taxon>
    </lineage>
</organism>
<gene>
    <name evidence="3" type="ORF">SE17_27530</name>
</gene>
<dbReference type="Pfam" id="PF01565">
    <property type="entry name" value="FAD_binding_4"/>
    <property type="match status" value="1"/>
</dbReference>
<dbReference type="Proteomes" id="UP000050509">
    <property type="component" value="Unassembled WGS sequence"/>
</dbReference>
<dbReference type="AlphaFoldDB" id="A0A0P9FCD8"/>
<evidence type="ECO:0000259" key="2">
    <source>
        <dbReference type="PROSITE" id="PS51387"/>
    </source>
</evidence>
<reference evidence="3 4" key="1">
    <citation type="submission" date="2015-09" db="EMBL/GenBank/DDBJ databases">
        <title>Draft genome sequence of Kouleothrix aurantiaca JCM 19913.</title>
        <authorList>
            <person name="Hemp J."/>
        </authorList>
    </citation>
    <scope>NUCLEOTIDE SEQUENCE [LARGE SCALE GENOMIC DNA]</scope>
    <source>
        <strain evidence="3 4">COM-B</strain>
    </source>
</reference>
<dbReference type="InterPro" id="IPR006094">
    <property type="entry name" value="Oxid_FAD_bind_N"/>
</dbReference>
<dbReference type="GO" id="GO:0071949">
    <property type="term" value="F:FAD binding"/>
    <property type="evidence" value="ECO:0007669"/>
    <property type="project" value="InterPro"/>
</dbReference>
<dbReference type="InterPro" id="IPR003170">
    <property type="entry name" value="MurB"/>
</dbReference>
<proteinExistence type="predicted"/>
<accession>A0A0P9FCD8</accession>
<keyword evidence="1 3" id="KW-0560">Oxidoreductase</keyword>
<dbReference type="GO" id="GO:0071555">
    <property type="term" value="P:cell wall organization"/>
    <property type="evidence" value="ECO:0007669"/>
    <property type="project" value="TreeGrafter"/>
</dbReference>
<name>A0A0P9FCD8_9CHLR</name>
<dbReference type="PANTHER" id="PTHR21071">
    <property type="entry name" value="UDP-N-ACETYLENOLPYRUVOYLGLUCOSAMINE REDUCTASE"/>
    <property type="match status" value="1"/>
</dbReference>
<dbReference type="GO" id="GO:0008762">
    <property type="term" value="F:UDP-N-acetylmuramate dehydrogenase activity"/>
    <property type="evidence" value="ECO:0007669"/>
    <property type="project" value="UniProtKB-EC"/>
</dbReference>
<dbReference type="SUPFAM" id="SSF56176">
    <property type="entry name" value="FAD-binding/transporter-associated domain-like"/>
    <property type="match status" value="1"/>
</dbReference>
<dbReference type="EMBL" id="LJCR01001450">
    <property type="protein sequence ID" value="KPV50339.1"/>
    <property type="molecule type" value="Genomic_DNA"/>
</dbReference>
<feature type="non-terminal residue" evidence="3">
    <location>
        <position position="76"/>
    </location>
</feature>
<evidence type="ECO:0000256" key="1">
    <source>
        <dbReference type="ARBA" id="ARBA00023002"/>
    </source>
</evidence>
<dbReference type="PROSITE" id="PS51387">
    <property type="entry name" value="FAD_PCMH"/>
    <property type="match status" value="1"/>
</dbReference>
<dbReference type="InterPro" id="IPR016166">
    <property type="entry name" value="FAD-bd_PCMH"/>
</dbReference>
<dbReference type="GO" id="GO:0005829">
    <property type="term" value="C:cytosol"/>
    <property type="evidence" value="ECO:0007669"/>
    <property type="project" value="TreeGrafter"/>
</dbReference>
<sequence>MDAMTENEPLAKYTSWRIGGPARFFANVASPDALRDALAWAREQGLPVFILGGGTNLLVRDAGFAGLVIRYRDTSP</sequence>
<feature type="domain" description="FAD-binding PCMH-type" evidence="2">
    <location>
        <begin position="17"/>
        <end position="76"/>
    </location>
</feature>
<dbReference type="EC" id="1.3.1.98" evidence="3"/>
<comment type="caution">
    <text evidence="3">The sequence shown here is derived from an EMBL/GenBank/DDBJ whole genome shotgun (WGS) entry which is preliminary data.</text>
</comment>